<organism evidence="3 4">
    <name type="scientific">Diaphorobacter nitroreducens</name>
    <dbReference type="NCBI Taxonomy" id="164759"/>
    <lineage>
        <taxon>Bacteria</taxon>
        <taxon>Pseudomonadati</taxon>
        <taxon>Pseudomonadota</taxon>
        <taxon>Betaproteobacteria</taxon>
        <taxon>Burkholderiales</taxon>
        <taxon>Comamonadaceae</taxon>
        <taxon>Diaphorobacter</taxon>
    </lineage>
</organism>
<protein>
    <submittedName>
        <fullName evidence="3">Uncharacterized protein</fullName>
    </submittedName>
</protein>
<proteinExistence type="predicted"/>
<reference evidence="3 4" key="1">
    <citation type="submission" date="2018-11" db="EMBL/GenBank/DDBJ databases">
        <title>Genomic Encyclopedia of Type Strains, Phase IV (KMG-IV): sequencing the most valuable type-strain genomes for metagenomic binning, comparative biology and taxonomic classification.</title>
        <authorList>
            <person name="Goeker M."/>
        </authorList>
    </citation>
    <scope>NUCLEOTIDE SEQUENCE [LARGE SCALE GENOMIC DNA]</scope>
    <source>
        <strain evidence="3 4">DSM 15985</strain>
    </source>
</reference>
<evidence type="ECO:0000313" key="3">
    <source>
        <dbReference type="EMBL" id="ROR39593.1"/>
    </source>
</evidence>
<evidence type="ECO:0000256" key="2">
    <source>
        <dbReference type="SAM" id="MobiDB-lite"/>
    </source>
</evidence>
<evidence type="ECO:0000313" key="4">
    <source>
        <dbReference type="Proteomes" id="UP000271868"/>
    </source>
</evidence>
<comment type="caution">
    <text evidence="3">The sequence shown here is derived from an EMBL/GenBank/DDBJ whole genome shotgun (WGS) entry which is preliminary data.</text>
</comment>
<feature type="compositionally biased region" description="Basic and acidic residues" evidence="2">
    <location>
        <begin position="1"/>
        <end position="19"/>
    </location>
</feature>
<dbReference type="Proteomes" id="UP000271868">
    <property type="component" value="Unassembled WGS sequence"/>
</dbReference>
<dbReference type="EMBL" id="RJVL01000008">
    <property type="protein sequence ID" value="ROR39593.1"/>
    <property type="molecule type" value="Genomic_DNA"/>
</dbReference>
<sequence>MVMERDEFNGRAPGRDVNFHGRPAAMQESETCQERVDAKALTGRGTRPELRQLEAELDRLEQHMDELIEASKRVHGGHIYLARHLRASTGYTFLRWREAGGSKRHLSWELAQQMYSAYQQRTRSWYAQLSEQAMKANDEHVRLRKEIRMIRRRLIRSERAVYAKAIPGSK</sequence>
<keyword evidence="1" id="KW-0175">Coiled coil</keyword>
<feature type="region of interest" description="Disordered" evidence="2">
    <location>
        <begin position="1"/>
        <end position="20"/>
    </location>
</feature>
<accession>A0AAX1WQK0</accession>
<gene>
    <name evidence="3" type="ORF">EDC60_3081</name>
</gene>
<name>A0AAX1WQK0_9BURK</name>
<feature type="coiled-coil region" evidence="1">
    <location>
        <begin position="126"/>
        <end position="153"/>
    </location>
</feature>
<keyword evidence="4" id="KW-1185">Reference proteome</keyword>
<evidence type="ECO:0000256" key="1">
    <source>
        <dbReference type="SAM" id="Coils"/>
    </source>
</evidence>
<dbReference type="AlphaFoldDB" id="A0AAX1WQK0"/>